<dbReference type="OrthoDB" id="3364141at2759"/>
<evidence type="ECO:0000256" key="1">
    <source>
        <dbReference type="SAM" id="MobiDB-lite"/>
    </source>
</evidence>
<feature type="region of interest" description="Disordered" evidence="1">
    <location>
        <begin position="113"/>
        <end position="139"/>
    </location>
</feature>
<feature type="region of interest" description="Disordered" evidence="1">
    <location>
        <begin position="152"/>
        <end position="171"/>
    </location>
</feature>
<dbReference type="Proteomes" id="UP000620104">
    <property type="component" value="Unassembled WGS sequence"/>
</dbReference>
<feature type="compositionally biased region" description="Basic residues" evidence="1">
    <location>
        <begin position="1"/>
        <end position="12"/>
    </location>
</feature>
<dbReference type="EMBL" id="BLZA01000011">
    <property type="protein sequence ID" value="GHJ85341.1"/>
    <property type="molecule type" value="Genomic_DNA"/>
</dbReference>
<feature type="region of interest" description="Disordered" evidence="1">
    <location>
        <begin position="1"/>
        <end position="101"/>
    </location>
</feature>
<keyword evidence="3" id="KW-1185">Reference proteome</keyword>
<evidence type="ECO:0000313" key="3">
    <source>
        <dbReference type="Proteomes" id="UP000620104"/>
    </source>
</evidence>
<feature type="region of interest" description="Disordered" evidence="1">
    <location>
        <begin position="296"/>
        <end position="344"/>
    </location>
</feature>
<evidence type="ECO:0000313" key="2">
    <source>
        <dbReference type="EMBL" id="GHJ85341.1"/>
    </source>
</evidence>
<proteinExistence type="predicted"/>
<accession>A0A8H3TQY8</accession>
<sequence>MYTTTARKRHRSTSSSSPEESAVETRQQSRSPSPGRDSDFESLPAHLVGGPSRKRRRKDAGHGHGGPFIRTGFESMALESDEETVRGNGNGVNGSFKQENEFVDETPPIAEREFNFQPGTHSGAYDTYRTTTADGDMPWWGMTRVVKPESVEMPLSPDGEVPPGGAKGESFVGEEGMVEDASDPEAGGIPAVLRGKNWYEPEKDRIVVTSLSDTESDDSPDPATPPIDLSAATDEIIEIPSSDQLTQPGSRGFTIHPTLLNRLNRMTEAERSRLPFGPGRYPRTEERGLILYRTPGETLNGVTRTGEMDSDDDDGDRFQVLPDEEAMSTDGMEVEPEPDGGMAAMSDVEVDQSGIMEDVDSMEIG</sequence>
<organism evidence="2 3">
    <name type="scientific">Naganishia liquefaciens</name>
    <dbReference type="NCBI Taxonomy" id="104408"/>
    <lineage>
        <taxon>Eukaryota</taxon>
        <taxon>Fungi</taxon>
        <taxon>Dikarya</taxon>
        <taxon>Basidiomycota</taxon>
        <taxon>Agaricomycotina</taxon>
        <taxon>Tremellomycetes</taxon>
        <taxon>Filobasidiales</taxon>
        <taxon>Filobasidiaceae</taxon>
        <taxon>Naganishia</taxon>
    </lineage>
</organism>
<gene>
    <name evidence="2" type="ORF">NliqN6_1743</name>
</gene>
<feature type="compositionally biased region" description="Acidic residues" evidence="1">
    <location>
        <begin position="322"/>
        <end position="338"/>
    </location>
</feature>
<comment type="caution">
    <text evidence="2">The sequence shown here is derived from an EMBL/GenBank/DDBJ whole genome shotgun (WGS) entry which is preliminary data.</text>
</comment>
<reference evidence="2" key="1">
    <citation type="submission" date="2020-07" db="EMBL/GenBank/DDBJ databases">
        <title>Draft Genome Sequence of a Deep-Sea Yeast, Naganishia (Cryptococcus) liquefaciens strain N6.</title>
        <authorList>
            <person name="Han Y.W."/>
            <person name="Kajitani R."/>
            <person name="Morimoto H."/>
            <person name="Parhat M."/>
            <person name="Tsubouchi H."/>
            <person name="Bakenova O."/>
            <person name="Ogata M."/>
            <person name="Argunhan B."/>
            <person name="Aoki R."/>
            <person name="Kajiwara S."/>
            <person name="Itoh T."/>
            <person name="Iwasaki H."/>
        </authorList>
    </citation>
    <scope>NUCLEOTIDE SEQUENCE</scope>
    <source>
        <strain evidence="2">N6</strain>
    </source>
</reference>
<name>A0A8H3TQY8_9TREE</name>
<dbReference type="AlphaFoldDB" id="A0A8H3TQY8"/>
<protein>
    <submittedName>
        <fullName evidence="2">Uncharacterized protein</fullName>
    </submittedName>
</protein>